<dbReference type="Gene3D" id="3.10.330.10">
    <property type="match status" value="1"/>
</dbReference>
<evidence type="ECO:0000259" key="3">
    <source>
        <dbReference type="Pfam" id="PF09262"/>
    </source>
</evidence>
<comment type="caution">
    <text evidence="4">The sequence shown here is derived from an EMBL/GenBank/DDBJ whole genome shotgun (WGS) entry which is preliminary data.</text>
</comment>
<dbReference type="EMBL" id="BSDZ01000079">
    <property type="protein sequence ID" value="GLI68016.1"/>
    <property type="molecule type" value="Genomic_DNA"/>
</dbReference>
<dbReference type="SUPFAM" id="SSF54585">
    <property type="entry name" value="Cdc48 domain 2-like"/>
    <property type="match status" value="1"/>
</dbReference>
<proteinExistence type="predicted"/>
<dbReference type="InterPro" id="IPR029067">
    <property type="entry name" value="CDC48_domain_2-like_sf"/>
</dbReference>
<keyword evidence="5" id="KW-1185">Reference proteome</keyword>
<gene>
    <name evidence="4" type="ORF">VaNZ11_012314</name>
</gene>
<organism evidence="4 5">
    <name type="scientific">Volvox africanus</name>
    <dbReference type="NCBI Taxonomy" id="51714"/>
    <lineage>
        <taxon>Eukaryota</taxon>
        <taxon>Viridiplantae</taxon>
        <taxon>Chlorophyta</taxon>
        <taxon>core chlorophytes</taxon>
        <taxon>Chlorophyceae</taxon>
        <taxon>CS clade</taxon>
        <taxon>Chlamydomonadales</taxon>
        <taxon>Volvocaceae</taxon>
        <taxon>Volvox</taxon>
    </lineage>
</organism>
<evidence type="ECO:0000256" key="1">
    <source>
        <dbReference type="ARBA" id="ARBA00022741"/>
    </source>
</evidence>
<feature type="domain" description="Peroxisomal ATPase PEX1 N-terminal C-lobe" evidence="3">
    <location>
        <begin position="129"/>
        <end position="156"/>
    </location>
</feature>
<evidence type="ECO:0000256" key="2">
    <source>
        <dbReference type="ARBA" id="ARBA00022840"/>
    </source>
</evidence>
<reference evidence="4 5" key="1">
    <citation type="journal article" date="2023" name="IScience">
        <title>Expanded male sex-determining region conserved during the evolution of homothallism in the green alga Volvox.</title>
        <authorList>
            <person name="Yamamoto K."/>
            <person name="Matsuzaki R."/>
            <person name="Mahakham W."/>
            <person name="Heman W."/>
            <person name="Sekimoto H."/>
            <person name="Kawachi M."/>
            <person name="Minakuchi Y."/>
            <person name="Toyoda A."/>
            <person name="Nozaki H."/>
        </authorList>
    </citation>
    <scope>NUCLEOTIDE SEQUENCE [LARGE SCALE GENOMIC DNA]</scope>
    <source>
        <strain evidence="4 5">NIES-4468</strain>
    </source>
</reference>
<name>A0ABQ5SFP6_9CHLO</name>
<dbReference type="InterPro" id="IPR009010">
    <property type="entry name" value="Asp_de-COase-like_dom_sf"/>
</dbReference>
<feature type="non-terminal residue" evidence="4">
    <location>
        <position position="157"/>
    </location>
</feature>
<dbReference type="SUPFAM" id="SSF50692">
    <property type="entry name" value="ADC-like"/>
    <property type="match status" value="1"/>
</dbReference>
<keyword evidence="2" id="KW-0067">ATP-binding</keyword>
<evidence type="ECO:0000313" key="5">
    <source>
        <dbReference type="Proteomes" id="UP001165090"/>
    </source>
</evidence>
<evidence type="ECO:0000313" key="4">
    <source>
        <dbReference type="EMBL" id="GLI68016.1"/>
    </source>
</evidence>
<keyword evidence="1" id="KW-0547">Nucleotide-binding</keyword>
<protein>
    <recommendedName>
        <fullName evidence="3">Peroxisomal ATPase PEX1 N-terminal C-lobe domain-containing protein</fullName>
    </recommendedName>
</protein>
<dbReference type="Pfam" id="PF09262">
    <property type="entry name" value="PEX-1N"/>
    <property type="match status" value="1"/>
</dbReference>
<dbReference type="Proteomes" id="UP001165090">
    <property type="component" value="Unassembled WGS sequence"/>
</dbReference>
<dbReference type="InterPro" id="IPR015342">
    <property type="entry name" value="PEX1-N_C-lobe"/>
</dbReference>
<accession>A0ABQ5SFP6</accession>
<sequence>MELIESISRSNGSSRMARLTVTLISERSNWVSVSKPLANQLFDLNILPVVLQIRVLDGAGLPSKQPQHTHHVAWTGDTIHFPGVGAHGRSGGGGGGGTLGVPSTLAAALGLRAGTQVQAAPLLDVPPATSVEVEPVGESDWEVVEANAGFLEDQLLG</sequence>